<feature type="transmembrane region" description="Helical" evidence="1">
    <location>
        <begin position="80"/>
        <end position="98"/>
    </location>
</feature>
<organism evidence="2 3">
    <name type="scientific">Canavalia gladiata</name>
    <name type="common">Sword bean</name>
    <name type="synonym">Dolichos gladiatus</name>
    <dbReference type="NCBI Taxonomy" id="3824"/>
    <lineage>
        <taxon>Eukaryota</taxon>
        <taxon>Viridiplantae</taxon>
        <taxon>Streptophyta</taxon>
        <taxon>Embryophyta</taxon>
        <taxon>Tracheophyta</taxon>
        <taxon>Spermatophyta</taxon>
        <taxon>Magnoliopsida</taxon>
        <taxon>eudicotyledons</taxon>
        <taxon>Gunneridae</taxon>
        <taxon>Pentapetalae</taxon>
        <taxon>rosids</taxon>
        <taxon>fabids</taxon>
        <taxon>Fabales</taxon>
        <taxon>Fabaceae</taxon>
        <taxon>Papilionoideae</taxon>
        <taxon>50 kb inversion clade</taxon>
        <taxon>NPAAA clade</taxon>
        <taxon>indigoferoid/millettioid clade</taxon>
        <taxon>Phaseoleae</taxon>
        <taxon>Canavalia</taxon>
    </lineage>
</organism>
<evidence type="ECO:0000313" key="2">
    <source>
        <dbReference type="EMBL" id="KAK7304555.1"/>
    </source>
</evidence>
<proteinExistence type="predicted"/>
<evidence type="ECO:0000313" key="3">
    <source>
        <dbReference type="Proteomes" id="UP001367508"/>
    </source>
</evidence>
<sequence>MEQHLWLCWVGQWLLYAGMPAPKQRIPLAPNSGGITGCCNHCPQWTWLLVKDIKNLIAIVFTPLLPTISLVSLFCRLRFAVLAVLDGILALVIQLSCLS</sequence>
<keyword evidence="3" id="KW-1185">Reference proteome</keyword>
<evidence type="ECO:0000256" key="1">
    <source>
        <dbReference type="SAM" id="Phobius"/>
    </source>
</evidence>
<comment type="caution">
    <text evidence="2">The sequence shown here is derived from an EMBL/GenBank/DDBJ whole genome shotgun (WGS) entry which is preliminary data.</text>
</comment>
<keyword evidence="1" id="KW-1133">Transmembrane helix</keyword>
<accession>A0AAN9JSA9</accession>
<name>A0AAN9JSA9_CANGL</name>
<dbReference type="AlphaFoldDB" id="A0AAN9JSA9"/>
<keyword evidence="1" id="KW-0472">Membrane</keyword>
<dbReference type="EMBL" id="JAYMYQ010000011">
    <property type="protein sequence ID" value="KAK7304555.1"/>
    <property type="molecule type" value="Genomic_DNA"/>
</dbReference>
<reference evidence="2 3" key="1">
    <citation type="submission" date="2024-01" db="EMBL/GenBank/DDBJ databases">
        <title>The genomes of 5 underutilized Papilionoideae crops provide insights into root nodulation and disease resistanc.</title>
        <authorList>
            <person name="Jiang F."/>
        </authorList>
    </citation>
    <scope>NUCLEOTIDE SEQUENCE [LARGE SCALE GENOMIC DNA]</scope>
    <source>
        <strain evidence="2">LVBAO_FW01</strain>
        <tissue evidence="2">Leaves</tissue>
    </source>
</reference>
<protein>
    <submittedName>
        <fullName evidence="2">Uncharacterized protein</fullName>
    </submittedName>
</protein>
<gene>
    <name evidence="2" type="ORF">VNO77_42436</name>
</gene>
<feature type="transmembrane region" description="Helical" evidence="1">
    <location>
        <begin position="56"/>
        <end position="74"/>
    </location>
</feature>
<dbReference type="Proteomes" id="UP001367508">
    <property type="component" value="Unassembled WGS sequence"/>
</dbReference>
<keyword evidence="1" id="KW-0812">Transmembrane</keyword>